<evidence type="ECO:0000313" key="2">
    <source>
        <dbReference type="Proteomes" id="UP001284601"/>
    </source>
</evidence>
<dbReference type="Proteomes" id="UP001284601">
    <property type="component" value="Unassembled WGS sequence"/>
</dbReference>
<comment type="caution">
    <text evidence="1">The sequence shown here is derived from an EMBL/GenBank/DDBJ whole genome shotgun (WGS) entry which is preliminary data.</text>
</comment>
<evidence type="ECO:0000313" key="1">
    <source>
        <dbReference type="EMBL" id="MDW5593726.1"/>
    </source>
</evidence>
<organism evidence="1 2">
    <name type="scientific">Conexibacter stalactiti</name>
    <dbReference type="NCBI Taxonomy" id="1940611"/>
    <lineage>
        <taxon>Bacteria</taxon>
        <taxon>Bacillati</taxon>
        <taxon>Actinomycetota</taxon>
        <taxon>Thermoleophilia</taxon>
        <taxon>Solirubrobacterales</taxon>
        <taxon>Conexibacteraceae</taxon>
        <taxon>Conexibacter</taxon>
    </lineage>
</organism>
<proteinExistence type="predicted"/>
<accession>A0ABU4HKA2</accession>
<protein>
    <submittedName>
        <fullName evidence="1">Uncharacterized protein</fullName>
    </submittedName>
</protein>
<gene>
    <name evidence="1" type="ORF">R7226_05235</name>
</gene>
<dbReference type="EMBL" id="JAWSTH010000008">
    <property type="protein sequence ID" value="MDW5593726.1"/>
    <property type="molecule type" value="Genomic_DNA"/>
</dbReference>
<reference evidence="2" key="1">
    <citation type="submission" date="2023-07" db="EMBL/GenBank/DDBJ databases">
        <title>Conexibacter stalactiti sp. nov., isolated from stalactites in a lava cave and emended description of the genus Conexibacter.</title>
        <authorList>
            <person name="Lee S.D."/>
        </authorList>
    </citation>
    <scope>NUCLEOTIDE SEQUENCE [LARGE SCALE GENOMIC DNA]</scope>
    <source>
        <strain evidence="2">KCTC 39840</strain>
    </source>
</reference>
<keyword evidence="2" id="KW-1185">Reference proteome</keyword>
<name>A0ABU4HKA2_9ACTN</name>
<sequence>MTDPIAGTLSGPDGTERAFRGWTGLAAALGRLAEEPVRPDRPESHVTSG</sequence>